<feature type="region of interest" description="Disordered" evidence="1">
    <location>
        <begin position="299"/>
        <end position="318"/>
    </location>
</feature>
<accession>A0ABN3KKB5</accession>
<evidence type="ECO:0000313" key="3">
    <source>
        <dbReference type="EMBL" id="GAA2464457.1"/>
    </source>
</evidence>
<feature type="compositionally biased region" description="Low complexity" evidence="1">
    <location>
        <begin position="46"/>
        <end position="55"/>
    </location>
</feature>
<dbReference type="EMBL" id="BAAASZ010000051">
    <property type="protein sequence ID" value="GAA2464457.1"/>
    <property type="molecule type" value="Genomic_DNA"/>
</dbReference>
<dbReference type="RefSeq" id="WP_344328483.1">
    <property type="nucleotide sequence ID" value="NZ_BAAASZ010000051.1"/>
</dbReference>
<dbReference type="Proteomes" id="UP001501638">
    <property type="component" value="Unassembled WGS sequence"/>
</dbReference>
<feature type="chain" id="PRO_5045947424" description="Secreted protein" evidence="2">
    <location>
        <begin position="41"/>
        <end position="377"/>
    </location>
</feature>
<comment type="caution">
    <text evidence="3">The sequence shown here is derived from an EMBL/GenBank/DDBJ whole genome shotgun (WGS) entry which is preliminary data.</text>
</comment>
<evidence type="ECO:0000313" key="4">
    <source>
        <dbReference type="Proteomes" id="UP001501638"/>
    </source>
</evidence>
<keyword evidence="2" id="KW-0732">Signal</keyword>
<protein>
    <recommendedName>
        <fullName evidence="5">Secreted protein</fullName>
    </recommendedName>
</protein>
<gene>
    <name evidence="3" type="ORF">GCM10010405_56020</name>
</gene>
<reference evidence="3 4" key="1">
    <citation type="journal article" date="2019" name="Int. J. Syst. Evol. Microbiol.">
        <title>The Global Catalogue of Microorganisms (GCM) 10K type strain sequencing project: providing services to taxonomists for standard genome sequencing and annotation.</title>
        <authorList>
            <consortium name="The Broad Institute Genomics Platform"/>
            <consortium name="The Broad Institute Genome Sequencing Center for Infectious Disease"/>
            <person name="Wu L."/>
            <person name="Ma J."/>
        </authorList>
    </citation>
    <scope>NUCLEOTIDE SEQUENCE [LARGE SCALE GENOMIC DNA]</scope>
    <source>
        <strain evidence="3 4">JCM 6305</strain>
    </source>
</reference>
<evidence type="ECO:0000256" key="2">
    <source>
        <dbReference type="SAM" id="SignalP"/>
    </source>
</evidence>
<evidence type="ECO:0000256" key="1">
    <source>
        <dbReference type="SAM" id="MobiDB-lite"/>
    </source>
</evidence>
<proteinExistence type="predicted"/>
<organism evidence="3 4">
    <name type="scientific">Streptomyces macrosporus</name>
    <dbReference type="NCBI Taxonomy" id="44032"/>
    <lineage>
        <taxon>Bacteria</taxon>
        <taxon>Bacillati</taxon>
        <taxon>Actinomycetota</taxon>
        <taxon>Actinomycetes</taxon>
        <taxon>Kitasatosporales</taxon>
        <taxon>Streptomycetaceae</taxon>
        <taxon>Streptomyces</taxon>
    </lineage>
</organism>
<keyword evidence="4" id="KW-1185">Reference proteome</keyword>
<evidence type="ECO:0008006" key="5">
    <source>
        <dbReference type="Google" id="ProtNLM"/>
    </source>
</evidence>
<name>A0ABN3KKB5_9ACTN</name>
<feature type="region of interest" description="Disordered" evidence="1">
    <location>
        <begin position="34"/>
        <end position="66"/>
    </location>
</feature>
<sequence>MRAPRVTPHRTANRPLRTTLPAVALLCLAPALTPTPPASADDTRPTARTAAPPRTGTEPGAEPVRTWTADLTGVDEDDAGVRHADGALRPTGDGPLDGSARAGGGHGVQVLAPHTLDRPVDRVWAEPVADVPAGAAITVEVRGRAGTGPWTEWREAGTDETTAALLPRAVTTVQVRLTLRDATGRLAVRGLKLSADTDPNAPEEPGTTAAYTARVFATREGLVGHTTANGHVIRPNDHFVSLPSRRGLSRKGGREYSVRVCGPVRCETAPVWDVGPWNIRDDYWNPSSVRETFRDLPRGRPQAQAAYQDGHNGGRDGFGRRVLNPAGIDLADGTFHNVGLRDNGWVTVTFLWTTRSAPAPVSATSSATSSAKDAGAR</sequence>
<feature type="signal peptide" evidence="2">
    <location>
        <begin position="1"/>
        <end position="40"/>
    </location>
</feature>